<keyword evidence="4 6" id="KW-0472">Membrane</keyword>
<feature type="transmembrane region" description="Helical" evidence="6">
    <location>
        <begin position="81"/>
        <end position="100"/>
    </location>
</feature>
<dbReference type="CDD" id="cd17321">
    <property type="entry name" value="MFS_MMR_MDR_like"/>
    <property type="match status" value="1"/>
</dbReference>
<dbReference type="RefSeq" id="WP_040718113.1">
    <property type="nucleotide sequence ID" value="NZ_CAWPHS010000012.1"/>
</dbReference>
<feature type="transmembrane region" description="Helical" evidence="6">
    <location>
        <begin position="167"/>
        <end position="186"/>
    </location>
</feature>
<feature type="transmembrane region" description="Helical" evidence="6">
    <location>
        <begin position="351"/>
        <end position="370"/>
    </location>
</feature>
<evidence type="ECO:0000256" key="5">
    <source>
        <dbReference type="SAM" id="MobiDB-lite"/>
    </source>
</evidence>
<evidence type="ECO:0000256" key="1">
    <source>
        <dbReference type="ARBA" id="ARBA00004651"/>
    </source>
</evidence>
<keyword evidence="2 6" id="KW-0812">Transmembrane</keyword>
<organism evidence="8 9">
    <name type="scientific">Nocardia veterana</name>
    <dbReference type="NCBI Taxonomy" id="132249"/>
    <lineage>
        <taxon>Bacteria</taxon>
        <taxon>Bacillati</taxon>
        <taxon>Actinomycetota</taxon>
        <taxon>Actinomycetes</taxon>
        <taxon>Mycobacteriales</taxon>
        <taxon>Nocardiaceae</taxon>
        <taxon>Nocardia</taxon>
    </lineage>
</organism>
<dbReference type="InterPro" id="IPR020846">
    <property type="entry name" value="MFS_dom"/>
</dbReference>
<dbReference type="Gene3D" id="1.20.1250.20">
    <property type="entry name" value="MFS general substrate transporter like domains"/>
    <property type="match status" value="1"/>
</dbReference>
<dbReference type="InterPro" id="IPR011701">
    <property type="entry name" value="MFS"/>
</dbReference>
<evidence type="ECO:0000313" key="9">
    <source>
        <dbReference type="Proteomes" id="UP000523447"/>
    </source>
</evidence>
<evidence type="ECO:0000256" key="6">
    <source>
        <dbReference type="SAM" id="Phobius"/>
    </source>
</evidence>
<feature type="transmembrane region" description="Helical" evidence="6">
    <location>
        <begin position="239"/>
        <end position="260"/>
    </location>
</feature>
<feature type="transmembrane region" description="Helical" evidence="6">
    <location>
        <begin position="266"/>
        <end position="286"/>
    </location>
</feature>
<evidence type="ECO:0000256" key="4">
    <source>
        <dbReference type="ARBA" id="ARBA00023136"/>
    </source>
</evidence>
<feature type="transmembrane region" description="Helical" evidence="6">
    <location>
        <begin position="139"/>
        <end position="161"/>
    </location>
</feature>
<dbReference type="InterPro" id="IPR036259">
    <property type="entry name" value="MFS_trans_sf"/>
</dbReference>
<evidence type="ECO:0000256" key="3">
    <source>
        <dbReference type="ARBA" id="ARBA00022989"/>
    </source>
</evidence>
<dbReference type="GO" id="GO:0005886">
    <property type="term" value="C:plasma membrane"/>
    <property type="evidence" value="ECO:0007669"/>
    <property type="project" value="UniProtKB-SubCell"/>
</dbReference>
<feature type="transmembrane region" description="Helical" evidence="6">
    <location>
        <begin position="325"/>
        <end position="345"/>
    </location>
</feature>
<feature type="transmembrane region" description="Helical" evidence="6">
    <location>
        <begin position="456"/>
        <end position="476"/>
    </location>
</feature>
<feature type="region of interest" description="Disordered" evidence="5">
    <location>
        <begin position="529"/>
        <end position="550"/>
    </location>
</feature>
<gene>
    <name evidence="8" type="ORF">HGA07_02860</name>
</gene>
<reference evidence="8 9" key="1">
    <citation type="submission" date="2020-04" db="EMBL/GenBank/DDBJ databases">
        <title>MicrobeNet Type strains.</title>
        <authorList>
            <person name="Nicholson A.C."/>
        </authorList>
    </citation>
    <scope>NUCLEOTIDE SEQUENCE [LARGE SCALE GENOMIC DNA]</scope>
    <source>
        <strain evidence="8 9">DSM 44445</strain>
    </source>
</reference>
<feature type="region of interest" description="Disordered" evidence="5">
    <location>
        <begin position="195"/>
        <end position="227"/>
    </location>
</feature>
<evidence type="ECO:0000313" key="8">
    <source>
        <dbReference type="EMBL" id="NKY84565.1"/>
    </source>
</evidence>
<dbReference type="SUPFAM" id="SSF103473">
    <property type="entry name" value="MFS general substrate transporter"/>
    <property type="match status" value="2"/>
</dbReference>
<sequence length="550" mass="55594">MVATIRLSTGSGRWVLLATVLGSGMAMLDATVVNVALPRIGEEFGTSMAGLQWTVNAYTLTLAGLILLGGSLGDRFGRRRIFLVGVVWFALASAICGAAQGIPMLIAARALQGVGGALLTPGSLAIIQASFVKADRARAVGAWSGLGGVAGAIGPFLGGWLVGAAGWRWVFLLNIPLAAVIVLVAARHVPETYGSETAGSTAARTRPGAGERTESPRPVGDADVAGQPARTAGHEGFDVLGAVLAALCLAGITYALTMAAEPGSSRVAVVGAAAVGVVAGIAFVLVERRRSARYARAGRPGGPPPMLPVEIFASRQFSVINAVTFVMYGAMGVVFFLLVLTLQVVAGFSPMAAGTAMLPATVLMLLFSARSGDLAQRIGPRIPIAAGVALAAVGMVLMMRIGSNASYLTDVLPAALVFGLGLTLAVAPLTATVLATADERHAGVASGVNNAVARAAGLLAVAAVPPLTGLTGAAYTDPAAFERGFREAMVICAVVMAAAAVLTVVAVRDDALREAGPAAEPQCKVNCAVAGPPVEPRRDESPAGPIGTQK</sequence>
<keyword evidence="3 6" id="KW-1133">Transmembrane helix</keyword>
<dbReference type="AlphaFoldDB" id="A0A7X6LV93"/>
<dbReference type="Pfam" id="PF07690">
    <property type="entry name" value="MFS_1"/>
    <property type="match status" value="1"/>
</dbReference>
<dbReference type="EMBL" id="JAAXPE010000002">
    <property type="protein sequence ID" value="NKY84565.1"/>
    <property type="molecule type" value="Genomic_DNA"/>
</dbReference>
<evidence type="ECO:0000259" key="7">
    <source>
        <dbReference type="PROSITE" id="PS50850"/>
    </source>
</evidence>
<keyword evidence="9" id="KW-1185">Reference proteome</keyword>
<comment type="subcellular location">
    <subcellularLocation>
        <location evidence="1">Cell membrane</location>
        <topology evidence="1">Multi-pass membrane protein</topology>
    </subcellularLocation>
</comment>
<dbReference type="Gene3D" id="1.20.1720.10">
    <property type="entry name" value="Multidrug resistance protein D"/>
    <property type="match status" value="1"/>
</dbReference>
<name>A0A7X6LV93_9NOCA</name>
<feature type="transmembrane region" description="Helical" evidence="6">
    <location>
        <begin position="14"/>
        <end position="37"/>
    </location>
</feature>
<dbReference type="PANTHER" id="PTHR42718">
    <property type="entry name" value="MAJOR FACILITATOR SUPERFAMILY MULTIDRUG TRANSPORTER MFSC"/>
    <property type="match status" value="1"/>
</dbReference>
<proteinExistence type="predicted"/>
<dbReference type="Proteomes" id="UP000523447">
    <property type="component" value="Unassembled WGS sequence"/>
</dbReference>
<feature type="transmembrane region" description="Helical" evidence="6">
    <location>
        <begin position="49"/>
        <end position="69"/>
    </location>
</feature>
<accession>A0A7X6LV93</accession>
<dbReference type="GO" id="GO:0022857">
    <property type="term" value="F:transmembrane transporter activity"/>
    <property type="evidence" value="ECO:0007669"/>
    <property type="project" value="InterPro"/>
</dbReference>
<dbReference type="PROSITE" id="PS50850">
    <property type="entry name" value="MFS"/>
    <property type="match status" value="1"/>
</dbReference>
<feature type="transmembrane region" description="Helical" evidence="6">
    <location>
        <begin position="106"/>
        <end position="127"/>
    </location>
</feature>
<feature type="transmembrane region" description="Helical" evidence="6">
    <location>
        <begin position="382"/>
        <end position="402"/>
    </location>
</feature>
<dbReference type="PANTHER" id="PTHR42718:SF42">
    <property type="entry name" value="EXPORT PROTEIN"/>
    <property type="match status" value="1"/>
</dbReference>
<protein>
    <submittedName>
        <fullName evidence="8">MFS transporter</fullName>
    </submittedName>
</protein>
<comment type="caution">
    <text evidence="8">The sequence shown here is derived from an EMBL/GenBank/DDBJ whole genome shotgun (WGS) entry which is preliminary data.</text>
</comment>
<feature type="domain" description="Major facilitator superfamily (MFS) profile" evidence="7">
    <location>
        <begin position="15"/>
        <end position="511"/>
    </location>
</feature>
<feature type="transmembrane region" description="Helical" evidence="6">
    <location>
        <begin position="414"/>
        <end position="435"/>
    </location>
</feature>
<feature type="transmembrane region" description="Helical" evidence="6">
    <location>
        <begin position="488"/>
        <end position="507"/>
    </location>
</feature>
<evidence type="ECO:0000256" key="2">
    <source>
        <dbReference type="ARBA" id="ARBA00022692"/>
    </source>
</evidence>